<sequence length="150" mass="17144">MSNATFYIIDPDSPQADSSGFLQYVVFLASHFAAQGAKVYLNCEDKHQAEQLAENFWQVDAKHYIAHNLVGEGPKYGTNIEIGYQEVKPSWNRQLVINLAKNKTTFANKFAEVVDFVPCDEKAKQLARERYKIYRQAGFQLQTIEIDHNP</sequence>
<dbReference type="InterPro" id="IPR036768">
    <property type="entry name" value="PolIII_chi_sf"/>
</dbReference>
<accession>A0A5P9CM29</accession>
<proteinExistence type="predicted"/>
<dbReference type="GO" id="GO:0003677">
    <property type="term" value="F:DNA binding"/>
    <property type="evidence" value="ECO:0007669"/>
    <property type="project" value="InterPro"/>
</dbReference>
<protein>
    <submittedName>
        <fullName evidence="1">DNA polymerase III subunit chi</fullName>
        <ecNumber evidence="1">2.7.7.7</ecNumber>
    </submittedName>
</protein>
<dbReference type="RefSeq" id="WP_152431294.1">
    <property type="nucleotide sequence ID" value="NZ_CBCSDK010000018.1"/>
</dbReference>
<dbReference type="SUPFAM" id="SSF102400">
    <property type="entry name" value="DNA polymerase III chi subunit"/>
    <property type="match status" value="1"/>
</dbReference>
<evidence type="ECO:0000313" key="2">
    <source>
        <dbReference type="Proteomes" id="UP000326936"/>
    </source>
</evidence>
<dbReference type="EMBL" id="CP045350">
    <property type="protein sequence ID" value="QFT27280.1"/>
    <property type="molecule type" value="Genomic_DNA"/>
</dbReference>
<dbReference type="Gene3D" id="3.40.50.10110">
    <property type="entry name" value="DNA polymerase III subunit chi"/>
    <property type="match status" value="1"/>
</dbReference>
<dbReference type="KEGG" id="vaq:FIV01_12720"/>
<dbReference type="AlphaFoldDB" id="A0A5P9CM29"/>
<dbReference type="PANTHER" id="PTHR38767">
    <property type="entry name" value="DNA POLYMERASE III SUBUNIT CHI"/>
    <property type="match status" value="1"/>
</dbReference>
<dbReference type="GO" id="GO:0003887">
    <property type="term" value="F:DNA-directed DNA polymerase activity"/>
    <property type="evidence" value="ECO:0007669"/>
    <property type="project" value="UniProtKB-EC"/>
</dbReference>
<dbReference type="OrthoDB" id="5297568at2"/>
<gene>
    <name evidence="1" type="primary">holC</name>
    <name evidence="1" type="ORF">FIV01_12720</name>
</gene>
<evidence type="ECO:0000313" key="1">
    <source>
        <dbReference type="EMBL" id="QFT27280.1"/>
    </source>
</evidence>
<dbReference type="EC" id="2.7.7.7" evidence="1"/>
<organism evidence="1 2">
    <name type="scientific">Vibrio aquimaris</name>
    <dbReference type="NCBI Taxonomy" id="2587862"/>
    <lineage>
        <taxon>Bacteria</taxon>
        <taxon>Pseudomonadati</taxon>
        <taxon>Pseudomonadota</taxon>
        <taxon>Gammaproteobacteria</taxon>
        <taxon>Vibrionales</taxon>
        <taxon>Vibrionaceae</taxon>
        <taxon>Vibrio</taxon>
    </lineage>
</organism>
<keyword evidence="1" id="KW-0808">Transferase</keyword>
<keyword evidence="2" id="KW-1185">Reference proteome</keyword>
<dbReference type="GO" id="GO:0032298">
    <property type="term" value="P:positive regulation of DNA-templated DNA replication initiation"/>
    <property type="evidence" value="ECO:0007669"/>
    <property type="project" value="TreeGrafter"/>
</dbReference>
<name>A0A5P9CM29_9VIBR</name>
<dbReference type="InterPro" id="IPR007459">
    <property type="entry name" value="DNA_pol3_chi"/>
</dbReference>
<dbReference type="Pfam" id="PF04364">
    <property type="entry name" value="DNA_pol3_chi"/>
    <property type="match status" value="1"/>
</dbReference>
<dbReference type="Proteomes" id="UP000326936">
    <property type="component" value="Chromosome"/>
</dbReference>
<dbReference type="GO" id="GO:0006260">
    <property type="term" value="P:DNA replication"/>
    <property type="evidence" value="ECO:0007669"/>
    <property type="project" value="InterPro"/>
</dbReference>
<dbReference type="PANTHER" id="PTHR38767:SF1">
    <property type="entry name" value="DNA POLYMERASE III SUBUNIT CHI"/>
    <property type="match status" value="1"/>
</dbReference>
<keyword evidence="1" id="KW-0548">Nucleotidyltransferase</keyword>
<reference evidence="1 2" key="1">
    <citation type="submission" date="2019-10" db="EMBL/GenBank/DDBJ databases">
        <title>Complete genome sequence of Vibrio sp. strain THAF100, isolated from non-filtered water from the water column of tank 6 of a marine aquarium containing stony-coral fragments. Water maintained at 26 degree C.</title>
        <authorList>
            <person name="Ruckert C."/>
            <person name="Franco A."/>
            <person name="Kalinowski J."/>
            <person name="Glaeser S."/>
        </authorList>
    </citation>
    <scope>NUCLEOTIDE SEQUENCE [LARGE SCALE GENOMIC DNA]</scope>
    <source>
        <strain evidence="1 2">THAF100</strain>
    </source>
</reference>